<name>A0ABQ1V6N8_9BACT</name>
<dbReference type="InterPro" id="IPR050834">
    <property type="entry name" value="Glycosyltransf_2"/>
</dbReference>
<dbReference type="InterPro" id="IPR001173">
    <property type="entry name" value="Glyco_trans_2-like"/>
</dbReference>
<dbReference type="Proteomes" id="UP000647339">
    <property type="component" value="Unassembled WGS sequence"/>
</dbReference>
<dbReference type="Pfam" id="PF00535">
    <property type="entry name" value="Glycos_transf_2"/>
    <property type="match status" value="1"/>
</dbReference>
<feature type="domain" description="Glycosyltransferase 2-like" evidence="1">
    <location>
        <begin position="18"/>
        <end position="117"/>
    </location>
</feature>
<comment type="caution">
    <text evidence="2">The sequence shown here is derived from an EMBL/GenBank/DDBJ whole genome shotgun (WGS) entry which is preliminary data.</text>
</comment>
<evidence type="ECO:0000259" key="1">
    <source>
        <dbReference type="Pfam" id="PF00535"/>
    </source>
</evidence>
<keyword evidence="3" id="KW-1185">Reference proteome</keyword>
<organism evidence="2 3">
    <name type="scientific">Echinicola rosea</name>
    <dbReference type="NCBI Taxonomy" id="1807691"/>
    <lineage>
        <taxon>Bacteria</taxon>
        <taxon>Pseudomonadati</taxon>
        <taxon>Bacteroidota</taxon>
        <taxon>Cytophagia</taxon>
        <taxon>Cytophagales</taxon>
        <taxon>Cyclobacteriaceae</taxon>
        <taxon>Echinicola</taxon>
    </lineage>
</organism>
<sequence length="284" mass="32472">MDQTNNMHPAKDELKATLIISVYKNTTFLKAVLDSLVGQTDNRFEVIISEDGDSDEMKGFVHHYSFQHPVQHLTREDSGWQKNQALNEAIRAANTNWLVFIDGDCVLHPRFMEFHVKNSSPTTILAGKRIKLDPETTKLLLEGSVRPNQMNAYLRKHFKKIKNSGGEFVEEGFFIDPKGLLGMVMGTRKMRHLKGCNMSFHRDAIYAINGFDEAYTRPAVGEDADLLWRFKGLGYQLGSVRNLAVQYHLHHKESWTDQEENLQIMNENMAAKKYVCTDGLVKKP</sequence>
<accession>A0ABQ1V6N8</accession>
<dbReference type="InterPro" id="IPR029044">
    <property type="entry name" value="Nucleotide-diphossugar_trans"/>
</dbReference>
<gene>
    <name evidence="2" type="ORF">GCM10011339_32440</name>
</gene>
<keyword evidence="2" id="KW-0808">Transferase</keyword>
<dbReference type="SUPFAM" id="SSF53448">
    <property type="entry name" value="Nucleotide-diphospho-sugar transferases"/>
    <property type="match status" value="1"/>
</dbReference>
<dbReference type="Gene3D" id="3.90.550.10">
    <property type="entry name" value="Spore Coat Polysaccharide Biosynthesis Protein SpsA, Chain A"/>
    <property type="match status" value="1"/>
</dbReference>
<protein>
    <submittedName>
        <fullName evidence="2">Glycosyl transferase family 2</fullName>
    </submittedName>
</protein>
<proteinExistence type="predicted"/>
<dbReference type="RefSeq" id="WP_229683470.1">
    <property type="nucleotide sequence ID" value="NZ_BMIU01000018.1"/>
</dbReference>
<dbReference type="PANTHER" id="PTHR43685:SF3">
    <property type="entry name" value="SLR2126 PROTEIN"/>
    <property type="match status" value="1"/>
</dbReference>
<reference evidence="3" key="1">
    <citation type="journal article" date="2019" name="Int. J. Syst. Evol. Microbiol.">
        <title>The Global Catalogue of Microorganisms (GCM) 10K type strain sequencing project: providing services to taxonomists for standard genome sequencing and annotation.</title>
        <authorList>
            <consortium name="The Broad Institute Genomics Platform"/>
            <consortium name="The Broad Institute Genome Sequencing Center for Infectious Disease"/>
            <person name="Wu L."/>
            <person name="Ma J."/>
        </authorList>
    </citation>
    <scope>NUCLEOTIDE SEQUENCE [LARGE SCALE GENOMIC DNA]</scope>
    <source>
        <strain evidence="3">CGMCC 1.15407</strain>
    </source>
</reference>
<evidence type="ECO:0000313" key="2">
    <source>
        <dbReference type="EMBL" id="GGF41435.1"/>
    </source>
</evidence>
<evidence type="ECO:0000313" key="3">
    <source>
        <dbReference type="Proteomes" id="UP000647339"/>
    </source>
</evidence>
<dbReference type="GO" id="GO:0016740">
    <property type="term" value="F:transferase activity"/>
    <property type="evidence" value="ECO:0007669"/>
    <property type="project" value="UniProtKB-KW"/>
</dbReference>
<dbReference type="PANTHER" id="PTHR43685">
    <property type="entry name" value="GLYCOSYLTRANSFERASE"/>
    <property type="match status" value="1"/>
</dbReference>
<dbReference type="EMBL" id="BMIU01000018">
    <property type="protein sequence ID" value="GGF41435.1"/>
    <property type="molecule type" value="Genomic_DNA"/>
</dbReference>